<dbReference type="Gene3D" id="3.80.10.10">
    <property type="entry name" value="Ribonuclease Inhibitor"/>
    <property type="match status" value="3"/>
</dbReference>
<feature type="compositionally biased region" description="Acidic residues" evidence="2">
    <location>
        <begin position="1249"/>
        <end position="1260"/>
    </location>
</feature>
<name>A0A4R1QLI3_9FIRM</name>
<dbReference type="SUPFAM" id="SSF53300">
    <property type="entry name" value="vWA-like"/>
    <property type="match status" value="1"/>
</dbReference>
<feature type="chain" id="PRO_5020962019" evidence="3">
    <location>
        <begin position="29"/>
        <end position="1941"/>
    </location>
</feature>
<dbReference type="SUPFAM" id="SSF52058">
    <property type="entry name" value="L domain-like"/>
    <property type="match status" value="2"/>
</dbReference>
<dbReference type="PROSITE" id="PS50234">
    <property type="entry name" value="VWFA"/>
    <property type="match status" value="1"/>
</dbReference>
<dbReference type="Pfam" id="PF09479">
    <property type="entry name" value="Flg_new"/>
    <property type="match status" value="2"/>
</dbReference>
<dbReference type="STRING" id="1650663.GCA_001486665_02027"/>
<accession>A0A4R1QLI3</accession>
<dbReference type="InterPro" id="IPR032675">
    <property type="entry name" value="LRR_dom_sf"/>
</dbReference>
<dbReference type="InterPro" id="IPR042229">
    <property type="entry name" value="Listeria/Bacterioides_rpt_sf"/>
</dbReference>
<feature type="compositionally biased region" description="Acidic residues" evidence="2">
    <location>
        <begin position="1215"/>
        <end position="1236"/>
    </location>
</feature>
<dbReference type="CDD" id="cd00198">
    <property type="entry name" value="vWFA"/>
    <property type="match status" value="1"/>
</dbReference>
<dbReference type="Proteomes" id="UP000295184">
    <property type="component" value="Unassembled WGS sequence"/>
</dbReference>
<comment type="subcellular location">
    <subcellularLocation>
        <location evidence="1">Cell envelope</location>
    </subcellularLocation>
</comment>
<dbReference type="InterPro" id="IPR005046">
    <property type="entry name" value="DUF285"/>
</dbReference>
<dbReference type="InterPro" id="IPR002035">
    <property type="entry name" value="VWF_A"/>
</dbReference>
<feature type="compositionally biased region" description="Acidic residues" evidence="2">
    <location>
        <begin position="1137"/>
        <end position="1185"/>
    </location>
</feature>
<dbReference type="GO" id="GO:0030313">
    <property type="term" value="C:cell envelope"/>
    <property type="evidence" value="ECO:0007669"/>
    <property type="project" value="UniProtKB-SubCell"/>
</dbReference>
<sequence>MKHWVKQSVAALLTGLMLTTSVPISAFARGEDQQGGVVSQVDFVPSVEYGSTERETATVTYHRDGIAPPAYNVIFLVDVSWQGSGSMEQFKYLVGNEAFESLFENEEEFASTLQIITYQQEVTQNLSGIRTREGLLNALNNINAVEGQGTADATKGLNAAIAEVSKAKSNNNNPTVVFWVLGSYLGSADKSAIESELQKLKNTLNEDGDALITWQYGCDAPNELLAEYATEYTPANANQPVVAAYCETDGALYRQGVADTLEAVLHEHYRDTGFILSLNSNQTVVTEIKGARFESSNHSTEIEFEIAEDGKSVGVKVNKLCQQTDLDLILEVELDCNVHKEQIAVDASELKKLYSGTFDETTSDAPVQIPSVTIDRQLYTITFETGNSGTVDSIQAMGDQIVTMPGSDNLTNIGNSFGGWNVTAGEVNLETHYDSGEVILMPEGNMTLTPAWAHVELELDLGEVYVDEPGTNNMSENAKVGSGKWLNFSGCEIDGQLFDQDNIISVQVIDKNINYAFVNEKTPGAEVEIYDPDIPEVYARHVGATLEDDVIAYLVKNQEDKGKYDLIIAGPGGVKAPQSLYQWLYSASYLKTVDLEALDTSNTVSMQEMFHECKGLEEIKFGENFDTANVTNMSYMFYQCHKLTAIDVAKFNTSKVTTFHRMFSSCPSLTTLNLKSFDTSAATNVSYMFQGASKLIDLDLSGFDTSGVTNMSWMFQECTSLTSIEFGETFDTSQVTTMSFMFHECKSLKSLHLDFDTANVTEMNQMFAWMKSLESITFGDRFKTPKVTNYFAMFIGDEKLTTVDLSGFGSSSYEEGAVNIPMNRMFEQCEALEIVVFGDDFDTQNVVNMQNMFLGCSKLETVDFGKKFNTSRVTDFSSMFSGCQSLTTITPFDQLDTTSATNMGYMFSSCKSLTEIDFGEKVDTSSVTNLKAMFNYCTALQSVKLGEHFDVSNAESIAELFYHCENLETVTGTIKFSTEEPNAATTMADMFNSCYKLKSVPIEPVPRGAKYRFNNLSTMQNMFNSCIALENVDLGNWEVPNLTSTDTMFYNCNQLSKLDLSWSGIQALENGFSITNMFGVATQSVGASVGGATLEIGQAPTENDHFMNAVVSEFLKLKNSEITVAGEAWDPSQTSEEVSENEEGSNTEEEPSTPVTGEEDSAPAEEEPSTPVTGEEDSAPAEEEPSTPVTGEEGSASTEEEPSAPVTGEEGSASTEEEPSAPVTGEEDSVSTEEELSAPVTGEEGSAPTEEESSTPVEEEVPARLIDETENTSAESGIIAAALQNVTQVAGKIKANIITLAAENNTARTLSAPQSFEILGETNDANEENAVINSANETIVVHKDATPAGSVFQYRIHVKYVGDSGARSSRIDVEFPIPNDVRVLTDEELEQLNQQNGTSYTLVNVGSVQYIDGQGTGPMGGRVVTEPYYDTESKTLYASFSDLYAGCEFEVTVWCTNESKAFDKETGYCYWDGIAYGSNNTASAQSNYYRLWDHYKEGEVPDPKEYSLSYQFVGDVPPDAELPASGLYEAGEMISVEQKPVTAYDYYTFTGWTYIDNEGGSQTVAPGEELKMPASNLVLVGTWTLDKDKAPFITVKYQYDGKVPSGAPKIDEVNAAIISPKSVLVGENHIVAQIPENAVKYYIFTGWTPSLSIAGQNIPLTDTDADGVYTNAENNCSISSSGQLLTEQFRDKEEVVVTYTGSWQAFTGTIKFNANGGSGTMKDMENVTVDDTRTLTANTFTAPEDCSFLGWALTPGGNIVKEDQESAAGLITEKNQVVTLYAVWKYTEIPQEGTLTIEKQIAGDSGSGEFNFRITNGAGDVWYMHVAGSGSATLDGTTAYLTLPVGDYTVTELDGLNFNADEANITVDGESKGKGSDIQIWISALNTTDIVFENTVASSNIPNDSSAVINGMQKNDDNQFTLTFEQKKELGQELPQTTTSD</sequence>
<evidence type="ECO:0000256" key="3">
    <source>
        <dbReference type="SAM" id="SignalP"/>
    </source>
</evidence>
<dbReference type="Gene3D" id="2.60.40.4270">
    <property type="entry name" value="Listeria-Bacteroides repeat domain"/>
    <property type="match status" value="1"/>
</dbReference>
<keyword evidence="3" id="KW-0732">Signal</keyword>
<proteinExistence type="predicted"/>
<dbReference type="InterPro" id="IPR053139">
    <property type="entry name" value="Surface_bspA-like"/>
</dbReference>
<dbReference type="InterPro" id="IPR013378">
    <property type="entry name" value="InlB-like_B-rpt"/>
</dbReference>
<dbReference type="Pfam" id="PF03382">
    <property type="entry name" value="DUF285"/>
    <property type="match status" value="4"/>
</dbReference>
<feature type="compositionally biased region" description="Low complexity" evidence="2">
    <location>
        <begin position="1190"/>
        <end position="1214"/>
    </location>
</feature>
<dbReference type="PANTHER" id="PTHR45661">
    <property type="entry name" value="SURFACE ANTIGEN"/>
    <property type="match status" value="1"/>
</dbReference>
<feature type="domain" description="VWFA" evidence="4">
    <location>
        <begin position="72"/>
        <end position="261"/>
    </location>
</feature>
<dbReference type="EMBL" id="SLUM01000030">
    <property type="protein sequence ID" value="TCL53601.1"/>
    <property type="molecule type" value="Genomic_DNA"/>
</dbReference>
<evidence type="ECO:0000256" key="1">
    <source>
        <dbReference type="ARBA" id="ARBA00004196"/>
    </source>
</evidence>
<dbReference type="InterPro" id="IPR036465">
    <property type="entry name" value="vWFA_dom_sf"/>
</dbReference>
<protein>
    <submittedName>
        <fullName evidence="5">Surface protein</fullName>
    </submittedName>
</protein>
<dbReference type="InterPro" id="IPR011889">
    <property type="entry name" value="Liste_lipo_26"/>
</dbReference>
<comment type="caution">
    <text evidence="5">The sequence shown here is derived from an EMBL/GenBank/DDBJ whole genome shotgun (WGS) entry which is preliminary data.</text>
</comment>
<dbReference type="PANTHER" id="PTHR45661:SF3">
    <property type="entry name" value="IG-LIKE DOMAIN-CONTAINING PROTEIN"/>
    <property type="match status" value="1"/>
</dbReference>
<feature type="region of interest" description="Disordered" evidence="2">
    <location>
        <begin position="1126"/>
        <end position="1262"/>
    </location>
</feature>
<dbReference type="Gene3D" id="3.40.50.410">
    <property type="entry name" value="von Willebrand factor, type A domain"/>
    <property type="match status" value="1"/>
</dbReference>
<feature type="signal peptide" evidence="3">
    <location>
        <begin position="1"/>
        <end position="28"/>
    </location>
</feature>
<dbReference type="RefSeq" id="WP_132587428.1">
    <property type="nucleotide sequence ID" value="NZ_SLUM01000030.1"/>
</dbReference>
<gene>
    <name evidence="5" type="ORF">EDD77_13022</name>
</gene>
<evidence type="ECO:0000313" key="6">
    <source>
        <dbReference type="Proteomes" id="UP000295184"/>
    </source>
</evidence>
<organism evidence="5 6">
    <name type="scientific">Allofournierella massiliensis</name>
    <dbReference type="NCBI Taxonomy" id="1650663"/>
    <lineage>
        <taxon>Bacteria</taxon>
        <taxon>Bacillati</taxon>
        <taxon>Bacillota</taxon>
        <taxon>Clostridia</taxon>
        <taxon>Eubacteriales</taxon>
        <taxon>Oscillospiraceae</taxon>
        <taxon>Allofournierella</taxon>
    </lineage>
</organism>
<dbReference type="NCBIfam" id="TIGR02167">
    <property type="entry name" value="Liste_lipo_26"/>
    <property type="match status" value="9"/>
</dbReference>
<evidence type="ECO:0000256" key="2">
    <source>
        <dbReference type="SAM" id="MobiDB-lite"/>
    </source>
</evidence>
<evidence type="ECO:0000313" key="5">
    <source>
        <dbReference type="EMBL" id="TCL53601.1"/>
    </source>
</evidence>
<reference evidence="5 6" key="1">
    <citation type="submission" date="2019-03" db="EMBL/GenBank/DDBJ databases">
        <title>Genomic Encyclopedia of Type Strains, Phase IV (KMG-IV): sequencing the most valuable type-strain genomes for metagenomic binning, comparative biology and taxonomic classification.</title>
        <authorList>
            <person name="Goeker M."/>
        </authorList>
    </citation>
    <scope>NUCLEOTIDE SEQUENCE [LARGE SCALE GENOMIC DNA]</scope>
    <source>
        <strain evidence="5 6">DSM 100451</strain>
    </source>
</reference>
<evidence type="ECO:0000259" key="4">
    <source>
        <dbReference type="PROSITE" id="PS50234"/>
    </source>
</evidence>